<protein>
    <recommendedName>
        <fullName evidence="3">gluconokinase</fullName>
        <ecNumber evidence="3">2.7.1.12</ecNumber>
    </recommendedName>
</protein>
<dbReference type="PANTHER" id="PTHR43442">
    <property type="entry name" value="GLUCONOKINASE-RELATED"/>
    <property type="match status" value="1"/>
</dbReference>
<sequence length="125" mass="14194">MRNGHALTDADRQPWLERMHAAIVDRISRNQPAVLACSVLKASYRAIVEEGCRAHLQLVYLKGSFDLFHQRLTHRRDHFMPRELLAGQFAILEEPADALVIDAALLPDEIIRQIRLGIPVEAAKH</sequence>
<organism evidence="9 10">
    <name type="scientific">Nitrospira defluvii</name>
    <dbReference type="NCBI Taxonomy" id="330214"/>
    <lineage>
        <taxon>Bacteria</taxon>
        <taxon>Pseudomonadati</taxon>
        <taxon>Nitrospirota</taxon>
        <taxon>Nitrospiria</taxon>
        <taxon>Nitrospirales</taxon>
        <taxon>Nitrospiraceae</taxon>
        <taxon>Nitrospira</taxon>
    </lineage>
</organism>
<comment type="catalytic activity">
    <reaction evidence="8">
        <text>D-gluconate + ATP = 6-phospho-D-gluconate + ADP + H(+)</text>
        <dbReference type="Rhea" id="RHEA:19433"/>
        <dbReference type="ChEBI" id="CHEBI:15378"/>
        <dbReference type="ChEBI" id="CHEBI:18391"/>
        <dbReference type="ChEBI" id="CHEBI:30616"/>
        <dbReference type="ChEBI" id="CHEBI:58759"/>
        <dbReference type="ChEBI" id="CHEBI:456216"/>
        <dbReference type="EC" id="2.7.1.12"/>
    </reaction>
</comment>
<accession>D8P7I6</accession>
<evidence type="ECO:0000256" key="6">
    <source>
        <dbReference type="ARBA" id="ARBA00022777"/>
    </source>
</evidence>
<evidence type="ECO:0000256" key="7">
    <source>
        <dbReference type="ARBA" id="ARBA00022840"/>
    </source>
</evidence>
<dbReference type="EC" id="2.7.1.12" evidence="3"/>
<evidence type="ECO:0000313" key="9">
    <source>
        <dbReference type="EMBL" id="CBK43332.1"/>
    </source>
</evidence>
<dbReference type="CDD" id="cd02021">
    <property type="entry name" value="GntK"/>
    <property type="match status" value="1"/>
</dbReference>
<comment type="pathway">
    <text evidence="1">Carbohydrate acid metabolism.</text>
</comment>
<dbReference type="GO" id="GO:0005524">
    <property type="term" value="F:ATP binding"/>
    <property type="evidence" value="ECO:0007669"/>
    <property type="project" value="UniProtKB-KW"/>
</dbReference>
<evidence type="ECO:0000256" key="1">
    <source>
        <dbReference type="ARBA" id="ARBA00004761"/>
    </source>
</evidence>
<evidence type="ECO:0000256" key="4">
    <source>
        <dbReference type="ARBA" id="ARBA00022679"/>
    </source>
</evidence>
<keyword evidence="4 9" id="KW-0808">Transferase</keyword>
<dbReference type="HOGENOM" id="CLU_077168_1_1_0"/>
<dbReference type="PANTHER" id="PTHR43442:SF3">
    <property type="entry name" value="GLUCONOKINASE-RELATED"/>
    <property type="match status" value="1"/>
</dbReference>
<keyword evidence="10" id="KW-1185">Reference proteome</keyword>
<keyword evidence="5" id="KW-0547">Nucleotide-binding</keyword>
<evidence type="ECO:0000313" key="10">
    <source>
        <dbReference type="Proteomes" id="UP000001660"/>
    </source>
</evidence>
<dbReference type="STRING" id="330214.NIDE3654"/>
<dbReference type="GO" id="GO:0046316">
    <property type="term" value="F:gluconokinase activity"/>
    <property type="evidence" value="ECO:0007669"/>
    <property type="project" value="UniProtKB-EC"/>
</dbReference>
<evidence type="ECO:0000256" key="8">
    <source>
        <dbReference type="ARBA" id="ARBA00048090"/>
    </source>
</evidence>
<proteinExistence type="inferred from homology"/>
<reference evidence="9 10" key="1">
    <citation type="journal article" date="2010" name="Proc. Natl. Acad. Sci. U.S.A.">
        <title>A Nitrospira metagenome illuminates the physiology and evolution of globally important nitrite-oxidizing bacteria.</title>
        <authorList>
            <person name="Lucker S."/>
            <person name="Wagner M."/>
            <person name="Maixner F."/>
            <person name="Pelletier E."/>
            <person name="Koch H."/>
            <person name="Vacherie B."/>
            <person name="Rattei T."/>
            <person name="Sinninghe Damste J."/>
            <person name="Spieck E."/>
            <person name="Le Paslier D."/>
            <person name="Daims H."/>
        </authorList>
    </citation>
    <scope>NUCLEOTIDE SEQUENCE [LARGE SCALE GENOMIC DNA]</scope>
</reference>
<comment type="similarity">
    <text evidence="2">Belongs to the gluconokinase GntK/GntV family.</text>
</comment>
<dbReference type="KEGG" id="nde:NIDE3654"/>
<gene>
    <name evidence="9" type="primary">gntK</name>
    <name evidence="9" type="ORF">NIDE3654</name>
</gene>
<dbReference type="InterPro" id="IPR006001">
    <property type="entry name" value="Therm_gnt_kin"/>
</dbReference>
<dbReference type="Gene3D" id="3.40.50.300">
    <property type="entry name" value="P-loop containing nucleotide triphosphate hydrolases"/>
    <property type="match status" value="1"/>
</dbReference>
<evidence type="ECO:0000256" key="5">
    <source>
        <dbReference type="ARBA" id="ARBA00022741"/>
    </source>
</evidence>
<evidence type="ECO:0000256" key="2">
    <source>
        <dbReference type="ARBA" id="ARBA00008420"/>
    </source>
</evidence>
<dbReference type="Proteomes" id="UP000001660">
    <property type="component" value="Chromosome"/>
</dbReference>
<dbReference type="eggNOG" id="COG3265">
    <property type="taxonomic scope" value="Bacteria"/>
</dbReference>
<dbReference type="AlphaFoldDB" id="D8P7I6"/>
<dbReference type="GO" id="GO:0005975">
    <property type="term" value="P:carbohydrate metabolic process"/>
    <property type="evidence" value="ECO:0007669"/>
    <property type="project" value="InterPro"/>
</dbReference>
<keyword evidence="6 9" id="KW-0418">Kinase</keyword>
<dbReference type="InterPro" id="IPR027417">
    <property type="entry name" value="P-loop_NTPase"/>
</dbReference>
<keyword evidence="7" id="KW-0067">ATP-binding</keyword>
<dbReference type="SUPFAM" id="SSF52540">
    <property type="entry name" value="P-loop containing nucleoside triphosphate hydrolases"/>
    <property type="match status" value="1"/>
</dbReference>
<dbReference type="GO" id="GO:0005737">
    <property type="term" value="C:cytoplasm"/>
    <property type="evidence" value="ECO:0007669"/>
    <property type="project" value="TreeGrafter"/>
</dbReference>
<evidence type="ECO:0000256" key="3">
    <source>
        <dbReference type="ARBA" id="ARBA00012054"/>
    </source>
</evidence>
<dbReference type="EMBL" id="FP929003">
    <property type="protein sequence ID" value="CBK43332.1"/>
    <property type="molecule type" value="Genomic_DNA"/>
</dbReference>
<name>D8P7I6_9BACT</name>